<comment type="caution">
    <text evidence="3">The sequence shown here is derived from an EMBL/GenBank/DDBJ whole genome shotgun (WGS) entry which is preliminary data.</text>
</comment>
<evidence type="ECO:0000313" key="3">
    <source>
        <dbReference type="EMBL" id="CCH43496.1"/>
    </source>
</evidence>
<evidence type="ECO:0000256" key="1">
    <source>
        <dbReference type="SAM" id="MobiDB-lite"/>
    </source>
</evidence>
<organism evidence="3 4">
    <name type="scientific">Wickerhamomyces ciferrii (strain ATCC 14091 / BCRC 22168 / CBS 111 / JCM 3599 / NBRC 0793 / NRRL Y-1031 F-60-10)</name>
    <name type="common">Yeast</name>
    <name type="synonym">Pichia ciferrii</name>
    <dbReference type="NCBI Taxonomy" id="1206466"/>
    <lineage>
        <taxon>Eukaryota</taxon>
        <taxon>Fungi</taxon>
        <taxon>Dikarya</taxon>
        <taxon>Ascomycota</taxon>
        <taxon>Saccharomycotina</taxon>
        <taxon>Saccharomycetes</taxon>
        <taxon>Phaffomycetales</taxon>
        <taxon>Wickerhamomycetaceae</taxon>
        <taxon>Wickerhamomyces</taxon>
    </lineage>
</organism>
<dbReference type="eggNOG" id="ENOG502S65C">
    <property type="taxonomic scope" value="Eukaryota"/>
</dbReference>
<evidence type="ECO:0000259" key="2">
    <source>
        <dbReference type="PROSITE" id="PS50181"/>
    </source>
</evidence>
<feature type="compositionally biased region" description="Basic and acidic residues" evidence="1">
    <location>
        <begin position="811"/>
        <end position="822"/>
    </location>
</feature>
<dbReference type="InParanoid" id="K0KKJ1"/>
<feature type="region of interest" description="Disordered" evidence="1">
    <location>
        <begin position="845"/>
        <end position="865"/>
    </location>
</feature>
<keyword evidence="4" id="KW-1185">Reference proteome</keyword>
<name>K0KKJ1_WICCF</name>
<feature type="domain" description="F-box" evidence="2">
    <location>
        <begin position="2"/>
        <end position="48"/>
    </location>
</feature>
<evidence type="ECO:0000313" key="4">
    <source>
        <dbReference type="Proteomes" id="UP000009328"/>
    </source>
</evidence>
<feature type="region of interest" description="Disordered" evidence="1">
    <location>
        <begin position="780"/>
        <end position="822"/>
    </location>
</feature>
<feature type="region of interest" description="Disordered" evidence="1">
    <location>
        <begin position="920"/>
        <end position="1013"/>
    </location>
</feature>
<dbReference type="AlphaFoldDB" id="K0KKJ1"/>
<gene>
    <name evidence="3" type="ORF">BN7_3046</name>
</gene>
<dbReference type="Proteomes" id="UP000009328">
    <property type="component" value="Unassembled WGS sequence"/>
</dbReference>
<reference evidence="3 4" key="1">
    <citation type="journal article" date="2012" name="Eukaryot. Cell">
        <title>Draft genome sequence of Wickerhamomyces ciferrii NRRL Y-1031 F-60-10.</title>
        <authorList>
            <person name="Schneider J."/>
            <person name="Andrea H."/>
            <person name="Blom J."/>
            <person name="Jaenicke S."/>
            <person name="Ruckert C."/>
            <person name="Schorsch C."/>
            <person name="Szczepanowski R."/>
            <person name="Farwick M."/>
            <person name="Goesmann A."/>
            <person name="Puhler A."/>
            <person name="Schaffer S."/>
            <person name="Tauch A."/>
            <person name="Kohler T."/>
            <person name="Brinkrolf K."/>
        </authorList>
    </citation>
    <scope>NUCLEOTIDE SEQUENCE [LARGE SCALE GENOMIC DNA]</scope>
    <source>
        <strain evidence="4">ATCC 14091 / BCRC 22168 / CBS 111 / JCM 3599 / NBRC 0793 / NRRL Y-1031 F-60-10</strain>
    </source>
</reference>
<feature type="compositionally biased region" description="Low complexity" evidence="1">
    <location>
        <begin position="791"/>
        <end position="810"/>
    </location>
</feature>
<feature type="compositionally biased region" description="Low complexity" evidence="1">
    <location>
        <begin position="929"/>
        <end position="990"/>
    </location>
</feature>
<dbReference type="PROSITE" id="PS50181">
    <property type="entry name" value="FBOX"/>
    <property type="match status" value="1"/>
</dbReference>
<proteinExistence type="predicted"/>
<sequence>MGVNYLELPYDALVKITDDLSQKDLLKLRILNHKSKKIIEALPVWQDFIEQKWLKYDDQDIGMDVTRNFKYFINRSMKDNYTTKKLKQIQSGNLTYKEIFETVWSLSDNFGVELTPILNKLIKTLDRAKNVCAVSYARTILQTTRHKMAYRLLDITAMQKPMAPISKVLGPVENFYFIISHLDPSFDNLLPYRSKVINQIIDELKYDKNFIKESPTIQIIWINKVFLKIIEQNGGKPKFSPITSEDGSIMRVYCGETLGLPLMRLAIIQKIAFELNIHCEILQCPMDFDPKNISTGVLRVFDTNYPLNVSYISLHPDFRGKKNLELIVQTSYKLSEELFKRKLVGRQTSAARFLKEFANKMLVAAFLSDMVEVKSRWDRNDLSQEPSKIFPVSKECLPHNNIILASGYFVLIQSHSKMSMKKPGQNVLKYLKNCDNHSNFVPIILKMYPWDLGVLNPKYISRAIPIEDLKNHTIKEFFDLKTSLELVPDDINKRIERIQKGAKRSVFLPNFFPGQIIEMEGLYYIVNGYIKGTADSPDQYSMIDVRRGMVGIGYETPDFKSVDPRHIDIEFIVKQNLIGAYFEKYDEKIQRFIPGKAIRQVYPGLEKLKGIESYSENTARGKSMIEHPELEPLIFDQIPVLALHEPQLVDQLKKASGNTTNGNGGSDSTINSVKTSIGKFDAKKFIMGTPEDFRKHVEKIVEEKFEEAIANDCDIETILSRDINEMLNSNGISDLMNAVGLDEGDIGKLMNIPTEKFSEIAAQQSMMAKTIMDQNEQKVNNKSKTTNGNTQQPKQQNNSNSKPKVNSNGNKVDEDGHTIPKDLGKMKSAQKFGLPGFMFGPFRPDGSLVTSDDEEGLNNEDPHAHCNHHFVEQDFESEDEEEDSDDELIDPNDPRFQMVAAAFKELQNASARGPAEFTSTLNALFGDGPNNRSNNRSSNNSRPSSTSTGVSNSSRSSIQSSNVSSNTSRSSNQSQRNGTTRQQQQQQQQQPNTTKNNDPVLTKEMNESLFDVE</sequence>
<accession>K0KKJ1</accession>
<dbReference type="InterPro" id="IPR001810">
    <property type="entry name" value="F-box_dom"/>
</dbReference>
<protein>
    <submittedName>
        <fullName evidence="3">Mitochondrial distribution and morphology protein 30</fullName>
    </submittedName>
</protein>
<dbReference type="EMBL" id="CAIF01000080">
    <property type="protein sequence ID" value="CCH43496.1"/>
    <property type="molecule type" value="Genomic_DNA"/>
</dbReference>
<feature type="compositionally biased region" description="Polar residues" evidence="1">
    <location>
        <begin position="780"/>
        <end position="790"/>
    </location>
</feature>
<dbReference type="HOGENOM" id="CLU_297402_0_0_1"/>